<dbReference type="AlphaFoldDB" id="A0A4R7UY71"/>
<protein>
    <submittedName>
        <fullName evidence="4">Molybdenum cofactor synthesis domain-containing protein</fullName>
    </submittedName>
</protein>
<dbReference type="CDD" id="cd00756">
    <property type="entry name" value="MoaE"/>
    <property type="match status" value="1"/>
</dbReference>
<dbReference type="OrthoDB" id="9794429at2"/>
<name>A0A4R7UY71_9PSEU</name>
<organism evidence="4 5">
    <name type="scientific">Actinophytocola oryzae</name>
    <dbReference type="NCBI Taxonomy" id="502181"/>
    <lineage>
        <taxon>Bacteria</taxon>
        <taxon>Bacillati</taxon>
        <taxon>Actinomycetota</taxon>
        <taxon>Actinomycetes</taxon>
        <taxon>Pseudonocardiales</taxon>
        <taxon>Pseudonocardiaceae</taxon>
    </lineage>
</organism>
<proteinExistence type="predicted"/>
<dbReference type="GO" id="GO:0006777">
    <property type="term" value="P:Mo-molybdopterin cofactor biosynthetic process"/>
    <property type="evidence" value="ECO:0007669"/>
    <property type="project" value="UniProtKB-KW"/>
</dbReference>
<gene>
    <name evidence="4" type="ORF">CLV71_119165</name>
</gene>
<dbReference type="EMBL" id="SOCP01000019">
    <property type="protein sequence ID" value="TDV41843.1"/>
    <property type="molecule type" value="Genomic_DNA"/>
</dbReference>
<dbReference type="SMART" id="SM00852">
    <property type="entry name" value="MoCF_biosynth"/>
    <property type="match status" value="1"/>
</dbReference>
<dbReference type="NCBIfam" id="TIGR00177">
    <property type="entry name" value="molyb_syn"/>
    <property type="match status" value="1"/>
</dbReference>
<keyword evidence="2" id="KW-0501">Molybdenum cofactor biosynthesis</keyword>
<dbReference type="InterPro" id="IPR001453">
    <property type="entry name" value="MoaB/Mog_dom"/>
</dbReference>
<feature type="domain" description="MoaB/Mog" evidence="3">
    <location>
        <begin position="5"/>
        <end position="145"/>
    </location>
</feature>
<keyword evidence="5" id="KW-1185">Reference proteome</keyword>
<comment type="pathway">
    <text evidence="1">Cofactor biosynthesis; molybdopterin biosynthesis.</text>
</comment>
<dbReference type="PANTHER" id="PTHR43764">
    <property type="entry name" value="MOLYBDENUM COFACTOR BIOSYNTHESIS"/>
    <property type="match status" value="1"/>
</dbReference>
<evidence type="ECO:0000313" key="5">
    <source>
        <dbReference type="Proteomes" id="UP000294927"/>
    </source>
</evidence>
<dbReference type="Pfam" id="PF00994">
    <property type="entry name" value="MoCF_biosynth"/>
    <property type="match status" value="1"/>
</dbReference>
<dbReference type="InterPro" id="IPR008284">
    <property type="entry name" value="MoCF_biosynth_CS"/>
</dbReference>
<dbReference type="RefSeq" id="WP_133907631.1">
    <property type="nucleotide sequence ID" value="NZ_SOCP01000019.1"/>
</dbReference>
<dbReference type="Pfam" id="PF02391">
    <property type="entry name" value="MoaE"/>
    <property type="match status" value="1"/>
</dbReference>
<comment type="caution">
    <text evidence="4">The sequence shown here is derived from an EMBL/GenBank/DDBJ whole genome shotgun (WGS) entry which is preliminary data.</text>
</comment>
<dbReference type="InterPro" id="IPR036563">
    <property type="entry name" value="MoaE_sf"/>
</dbReference>
<dbReference type="Gene3D" id="3.90.1170.40">
    <property type="entry name" value="Molybdopterin biosynthesis MoaE subunit"/>
    <property type="match status" value="1"/>
</dbReference>
<dbReference type="InterPro" id="IPR036425">
    <property type="entry name" value="MoaB/Mog-like_dom_sf"/>
</dbReference>
<evidence type="ECO:0000256" key="1">
    <source>
        <dbReference type="ARBA" id="ARBA00005046"/>
    </source>
</evidence>
<dbReference type="UniPathway" id="UPA00344"/>
<dbReference type="Gene3D" id="3.40.980.10">
    <property type="entry name" value="MoaB/Mog-like domain"/>
    <property type="match status" value="1"/>
</dbReference>
<evidence type="ECO:0000313" key="4">
    <source>
        <dbReference type="EMBL" id="TDV41843.1"/>
    </source>
</evidence>
<sequence>MSTARVIAASNRAAAGVYEDTTGPVIVEWLRARGFSVDDPVVVPDGEPVLAALREAAGVDVVITTGGTGISPTDHTPEMTRRLLDYEIPGLADAIRAAGLPKVPTAVLSRAMAGVMGRTLVVNLPGSKGGVKDGLGVLEDVLTHALDQLRGGDHGTSPATTTAPEAEVRRAEVTEAPLSVDDHAALVAGDASGAIVTFAGAVRDHDGGKGVTTLEYEGHPSAKAVIEEVASAVATRHAGVRALAVSHRIGPLAIGDVALACAVAAEHRKEAFAACADLVDEVKARLPIWKHQVFTDGTDEWVNCP</sequence>
<dbReference type="PANTHER" id="PTHR43764:SF1">
    <property type="entry name" value="MOLYBDOPTERIN MOLYBDOTRANSFERASE"/>
    <property type="match status" value="1"/>
</dbReference>
<reference evidence="4 5" key="1">
    <citation type="submission" date="2019-03" db="EMBL/GenBank/DDBJ databases">
        <title>Genomic Encyclopedia of Archaeal and Bacterial Type Strains, Phase II (KMG-II): from individual species to whole genera.</title>
        <authorList>
            <person name="Goeker M."/>
        </authorList>
    </citation>
    <scope>NUCLEOTIDE SEQUENCE [LARGE SCALE GENOMIC DNA]</scope>
    <source>
        <strain evidence="4 5">DSM 45499</strain>
    </source>
</reference>
<dbReference type="SUPFAM" id="SSF53218">
    <property type="entry name" value="Molybdenum cofactor biosynthesis proteins"/>
    <property type="match status" value="1"/>
</dbReference>
<accession>A0A4R7UY71</accession>
<evidence type="ECO:0000256" key="2">
    <source>
        <dbReference type="ARBA" id="ARBA00023150"/>
    </source>
</evidence>
<dbReference type="SUPFAM" id="SSF54690">
    <property type="entry name" value="Molybdopterin synthase subunit MoaE"/>
    <property type="match status" value="1"/>
</dbReference>
<dbReference type="PROSITE" id="PS01078">
    <property type="entry name" value="MOCF_BIOSYNTHESIS_1"/>
    <property type="match status" value="1"/>
</dbReference>
<dbReference type="CDD" id="cd00886">
    <property type="entry name" value="MogA_MoaB"/>
    <property type="match status" value="1"/>
</dbReference>
<dbReference type="InterPro" id="IPR051920">
    <property type="entry name" value="MPT_Adenylyltrnsfr/MoaC-Rel"/>
</dbReference>
<dbReference type="Proteomes" id="UP000294927">
    <property type="component" value="Unassembled WGS sequence"/>
</dbReference>
<dbReference type="InterPro" id="IPR003448">
    <property type="entry name" value="Mopterin_biosynth_MoaE"/>
</dbReference>
<evidence type="ECO:0000259" key="3">
    <source>
        <dbReference type="SMART" id="SM00852"/>
    </source>
</evidence>